<evidence type="ECO:0000313" key="2">
    <source>
        <dbReference type="EMBL" id="ELR64586.1"/>
    </source>
</evidence>
<protein>
    <recommendedName>
        <fullName evidence="1">Knr4/Smi1-like domain-containing protein</fullName>
    </recommendedName>
</protein>
<keyword evidence="3" id="KW-1185">Reference proteome</keyword>
<dbReference type="Pfam" id="PF09346">
    <property type="entry name" value="SMI1_KNR4"/>
    <property type="match status" value="1"/>
</dbReference>
<feature type="domain" description="Knr4/Smi1-like" evidence="1">
    <location>
        <begin position="11"/>
        <end position="152"/>
    </location>
</feature>
<comment type="caution">
    <text evidence="2">The sequence shown here is derived from an EMBL/GenBank/DDBJ whole genome shotgun (WGS) entry which is preliminary data.</text>
</comment>
<dbReference type="RefSeq" id="WP_007467921.1">
    <property type="nucleotide sequence ID" value="NZ_AMZO01000025.1"/>
</dbReference>
<accession>L8J717</accession>
<dbReference type="Proteomes" id="UP000011134">
    <property type="component" value="Unassembled WGS sequence"/>
</dbReference>
<sequence length="158" mass="17909">MLKTMNDVGPKLSEFELDSLEKKLKTRLPKDYRDFLLQFNGGEPQEDTIDFDGDKINISGASIGYFYGLGTGSEDIQVCMELIGDIIPDGLIPFADTPEGNYFLISTRSDSENYIYYKDHEVEDTVDFSEQNNKLPESIVKVSSSFSDFINQLYDLND</sequence>
<dbReference type="OrthoDB" id="9131304at2"/>
<name>L8J717_9GAMM</name>
<dbReference type="PATRIC" id="fig|1056511.3.peg.3474"/>
<proteinExistence type="predicted"/>
<gene>
    <name evidence="2" type="ORF">C942_02399</name>
</gene>
<organism evidence="2 3">
    <name type="scientific">Photobacterium marinum</name>
    <dbReference type="NCBI Taxonomy" id="1056511"/>
    <lineage>
        <taxon>Bacteria</taxon>
        <taxon>Pseudomonadati</taxon>
        <taxon>Pseudomonadota</taxon>
        <taxon>Gammaproteobacteria</taxon>
        <taxon>Vibrionales</taxon>
        <taxon>Vibrionaceae</taxon>
        <taxon>Photobacterium</taxon>
    </lineage>
</organism>
<dbReference type="InterPro" id="IPR018958">
    <property type="entry name" value="Knr4/Smi1-like_dom"/>
</dbReference>
<dbReference type="SMART" id="SM00860">
    <property type="entry name" value="SMI1_KNR4"/>
    <property type="match status" value="1"/>
</dbReference>
<dbReference type="InterPro" id="IPR037883">
    <property type="entry name" value="Knr4/Smi1-like_sf"/>
</dbReference>
<dbReference type="SUPFAM" id="SSF160631">
    <property type="entry name" value="SMI1/KNR4-like"/>
    <property type="match status" value="1"/>
</dbReference>
<reference evidence="2 3" key="1">
    <citation type="submission" date="2012-12" db="EMBL/GenBank/DDBJ databases">
        <title>Genome Assembly of Photobacterium sp. AK15.</title>
        <authorList>
            <person name="Khatri I."/>
            <person name="Vaidya B."/>
            <person name="Srinivas T.N.R."/>
            <person name="Subramanian S."/>
            <person name="Pinnaka A."/>
        </authorList>
    </citation>
    <scope>NUCLEOTIDE SEQUENCE [LARGE SCALE GENOMIC DNA]</scope>
    <source>
        <strain evidence="2 3">AK15</strain>
    </source>
</reference>
<evidence type="ECO:0000313" key="3">
    <source>
        <dbReference type="Proteomes" id="UP000011134"/>
    </source>
</evidence>
<evidence type="ECO:0000259" key="1">
    <source>
        <dbReference type="SMART" id="SM00860"/>
    </source>
</evidence>
<dbReference type="Gene3D" id="3.40.1580.10">
    <property type="entry name" value="SMI1/KNR4-like"/>
    <property type="match status" value="1"/>
</dbReference>
<dbReference type="EMBL" id="AMZO01000025">
    <property type="protein sequence ID" value="ELR64586.1"/>
    <property type="molecule type" value="Genomic_DNA"/>
</dbReference>
<dbReference type="AlphaFoldDB" id="L8J717"/>